<gene>
    <name evidence="1" type="ORF">T11_12273</name>
</gene>
<organism evidence="1 2">
    <name type="scientific">Trichinella zimbabwensis</name>
    <dbReference type="NCBI Taxonomy" id="268475"/>
    <lineage>
        <taxon>Eukaryota</taxon>
        <taxon>Metazoa</taxon>
        <taxon>Ecdysozoa</taxon>
        <taxon>Nematoda</taxon>
        <taxon>Enoplea</taxon>
        <taxon>Dorylaimia</taxon>
        <taxon>Trichinellida</taxon>
        <taxon>Trichinellidae</taxon>
        <taxon>Trichinella</taxon>
    </lineage>
</organism>
<dbReference type="Proteomes" id="UP000055024">
    <property type="component" value="Unassembled WGS sequence"/>
</dbReference>
<comment type="caution">
    <text evidence="1">The sequence shown here is derived from an EMBL/GenBank/DDBJ whole genome shotgun (WGS) entry which is preliminary data.</text>
</comment>
<evidence type="ECO:0000313" key="2">
    <source>
        <dbReference type="Proteomes" id="UP000055024"/>
    </source>
</evidence>
<evidence type="ECO:0000313" key="1">
    <source>
        <dbReference type="EMBL" id="KRZ05195.1"/>
    </source>
</evidence>
<protein>
    <submittedName>
        <fullName evidence="1">Uncharacterized protein</fullName>
    </submittedName>
</protein>
<sequence length="419" mass="48962">LKTQFENHLFIMNLTGREIVDRRDLESSALFHASQLPHLTNNRNLLLDRFHRDQIRGGVIKKWMVPEEPRCIKYLQLRNYLSEVESSKMVFMGFSLNGRYGIFHKHEECLENGCYEFSICVRPLHENSSNQRISVNVSVRWTYTPAIRVVQFPQFPSLLVVALGSSKSRNPVEVIFLHVPFLDQPAMCARYGYKVKWLDIMVLDEISLWVENMFFIVDKWLHISSSLGLISFNVSEWLDPLSDGRYNTEPEDCYAYTLYGQWVTDNFHRTTEMNRRPWFRFYDFTNKVHVWVFQNFGHFQYISDYTCHPILNGLKETKINLALHVVFYVRRYPVVVTFILEYDETTFELTILSTCVEKAFSKLEDSSDECAMCGILGEERRDHPLGSTVTGLHINNESVLRGLSLSHVVDWSGCVCMTL</sequence>
<feature type="non-terminal residue" evidence="1">
    <location>
        <position position="1"/>
    </location>
</feature>
<dbReference type="AlphaFoldDB" id="A0A0V1H3X1"/>
<proteinExistence type="predicted"/>
<name>A0A0V1H3X1_9BILA</name>
<dbReference type="OrthoDB" id="5913538at2759"/>
<dbReference type="EMBL" id="JYDP01000144">
    <property type="protein sequence ID" value="KRZ05195.1"/>
    <property type="molecule type" value="Genomic_DNA"/>
</dbReference>
<reference evidence="1 2" key="1">
    <citation type="submission" date="2015-01" db="EMBL/GenBank/DDBJ databases">
        <title>Evolution of Trichinella species and genotypes.</title>
        <authorList>
            <person name="Korhonen P.K."/>
            <person name="Edoardo P."/>
            <person name="Giuseppe L.R."/>
            <person name="Gasser R.B."/>
        </authorList>
    </citation>
    <scope>NUCLEOTIDE SEQUENCE [LARGE SCALE GENOMIC DNA]</scope>
    <source>
        <strain evidence="1">ISS1029</strain>
    </source>
</reference>
<keyword evidence="2" id="KW-1185">Reference proteome</keyword>
<accession>A0A0V1H3X1</accession>